<dbReference type="GO" id="GO:0016787">
    <property type="term" value="F:hydrolase activity"/>
    <property type="evidence" value="ECO:0007669"/>
    <property type="project" value="UniProtKB-KW"/>
</dbReference>
<feature type="domain" description="Serine aminopeptidase S33" evidence="2">
    <location>
        <begin position="70"/>
        <end position="176"/>
    </location>
</feature>
<dbReference type="InterPro" id="IPR029058">
    <property type="entry name" value="AB_hydrolase_fold"/>
</dbReference>
<dbReference type="STRING" id="1122169.Lsha_1024"/>
<dbReference type="SUPFAM" id="SSF53474">
    <property type="entry name" value="alpha/beta-Hydrolases"/>
    <property type="match status" value="1"/>
</dbReference>
<comment type="caution">
    <text evidence="3">The sequence shown here is derived from an EMBL/GenBank/DDBJ whole genome shotgun (WGS) entry which is preliminary data.</text>
</comment>
<dbReference type="AlphaFoldDB" id="A0A0W0YZL3"/>
<dbReference type="EMBL" id="LNYW01000033">
    <property type="protein sequence ID" value="KTD62324.1"/>
    <property type="molecule type" value="Genomic_DNA"/>
</dbReference>
<keyword evidence="1" id="KW-0812">Transmembrane</keyword>
<keyword evidence="4" id="KW-1185">Reference proteome</keyword>
<sequence length="265" mass="30202">MIKQVILIGCVIFGFVLLLIYIFQRHLIYFPDRHIPDLKAYHAQDMDVVTLKTKDNLTLKSWYKPAAKNQPTLLYLHGNAGNIGYRMTLARKFLKAGLGVFLLEYRGYGGNRGSPNEQGFYEDGQTALDFLQEQGIKPSQLVLYGESLGTGVATKLGSEHAACAIILQSPFTSLPNVARYHYPWVLMEPWDKYNSLERIKTIHTPLLVLHGKLDRIIPYTDGLALFDAANEPKKMLTFPNKDHNNLWSERSFSNDIIQFIEEHCN</sequence>
<keyword evidence="1" id="KW-0472">Membrane</keyword>
<dbReference type="InterPro" id="IPR022742">
    <property type="entry name" value="Hydrolase_4"/>
</dbReference>
<dbReference type="Proteomes" id="UP000054600">
    <property type="component" value="Unassembled WGS sequence"/>
</dbReference>
<name>A0A0W0YZL3_9GAMM</name>
<keyword evidence="3" id="KW-0378">Hydrolase</keyword>
<proteinExistence type="predicted"/>
<dbReference type="PANTHER" id="PTHR12277">
    <property type="entry name" value="ALPHA/BETA HYDROLASE DOMAIN-CONTAINING PROTEIN"/>
    <property type="match status" value="1"/>
</dbReference>
<gene>
    <name evidence="3" type="ORF">Lsha_1024</name>
</gene>
<dbReference type="eggNOG" id="COG1073">
    <property type="taxonomic scope" value="Bacteria"/>
</dbReference>
<evidence type="ECO:0000313" key="4">
    <source>
        <dbReference type="Proteomes" id="UP000054600"/>
    </source>
</evidence>
<dbReference type="PATRIC" id="fig|1122169.6.peg.1185"/>
<dbReference type="Pfam" id="PF12146">
    <property type="entry name" value="Hydrolase_4"/>
    <property type="match status" value="1"/>
</dbReference>
<dbReference type="Gene3D" id="3.40.50.1820">
    <property type="entry name" value="alpha/beta hydrolase"/>
    <property type="match status" value="1"/>
</dbReference>
<dbReference type="RefSeq" id="WP_018578082.1">
    <property type="nucleotide sequence ID" value="NZ_KB892420.1"/>
</dbReference>
<evidence type="ECO:0000259" key="2">
    <source>
        <dbReference type="Pfam" id="PF12146"/>
    </source>
</evidence>
<reference evidence="3 4" key="1">
    <citation type="submission" date="2015-11" db="EMBL/GenBank/DDBJ databases">
        <title>Genomic analysis of 38 Legionella species identifies large and diverse effector repertoires.</title>
        <authorList>
            <person name="Burstein D."/>
            <person name="Amaro F."/>
            <person name="Zusman T."/>
            <person name="Lifshitz Z."/>
            <person name="Cohen O."/>
            <person name="Gilbert J.A."/>
            <person name="Pupko T."/>
            <person name="Shuman H.A."/>
            <person name="Segal G."/>
        </authorList>
    </citation>
    <scope>NUCLEOTIDE SEQUENCE [LARGE SCALE GENOMIC DNA]</scope>
    <source>
        <strain evidence="3 4">ATCC 49655</strain>
    </source>
</reference>
<protein>
    <submittedName>
        <fullName evidence="3">Alpha/beta hydrolase family protein</fullName>
    </submittedName>
</protein>
<feature type="transmembrane region" description="Helical" evidence="1">
    <location>
        <begin position="6"/>
        <end position="23"/>
    </location>
</feature>
<evidence type="ECO:0000256" key="1">
    <source>
        <dbReference type="SAM" id="Phobius"/>
    </source>
</evidence>
<organism evidence="3 4">
    <name type="scientific">Legionella shakespearei DSM 23087</name>
    <dbReference type="NCBI Taxonomy" id="1122169"/>
    <lineage>
        <taxon>Bacteria</taxon>
        <taxon>Pseudomonadati</taxon>
        <taxon>Pseudomonadota</taxon>
        <taxon>Gammaproteobacteria</taxon>
        <taxon>Legionellales</taxon>
        <taxon>Legionellaceae</taxon>
        <taxon>Legionella</taxon>
    </lineage>
</organism>
<dbReference type="OrthoDB" id="9798884at2"/>
<accession>A0A0W0YZL3</accession>
<keyword evidence="1" id="KW-1133">Transmembrane helix</keyword>
<evidence type="ECO:0000313" key="3">
    <source>
        <dbReference type="EMBL" id="KTD62324.1"/>
    </source>
</evidence>
<dbReference type="PANTHER" id="PTHR12277:SF81">
    <property type="entry name" value="PROTEIN ABHD13"/>
    <property type="match status" value="1"/>
</dbReference>